<dbReference type="EMBL" id="JAPWTK010000005">
    <property type="protein sequence ID" value="KAJ8961526.1"/>
    <property type="molecule type" value="Genomic_DNA"/>
</dbReference>
<accession>A0AAV8ZBL6</accession>
<sequence length="217" mass="25271">MSLSEKDRMKITMTYGYGDRRRTTVKVCVLFNEAYQFRSKIARSTVSKIVGKCREHVHVRNLLKAGHQAINADTQLDILVRVGENPHSSSRQIDLDMKLSHITILNVLHRHHFTFIKFSSTLPNLTDTRYLQFLQQEVIPTLIFLYPNATGPGHRTETRLLFGDQAYLITYFDSYMDNIFPQRWVGQRGTRKWPLVPQFPRDLFMGLFKPISITPKT</sequence>
<comment type="caution">
    <text evidence="1">The sequence shown here is derived from an EMBL/GenBank/DDBJ whole genome shotgun (WGS) entry which is preliminary data.</text>
</comment>
<gene>
    <name evidence="1" type="ORF">NQ318_014777</name>
</gene>
<evidence type="ECO:0008006" key="3">
    <source>
        <dbReference type="Google" id="ProtNLM"/>
    </source>
</evidence>
<dbReference type="Proteomes" id="UP001162162">
    <property type="component" value="Unassembled WGS sequence"/>
</dbReference>
<evidence type="ECO:0000313" key="1">
    <source>
        <dbReference type="EMBL" id="KAJ8961526.1"/>
    </source>
</evidence>
<name>A0AAV8ZBL6_9CUCU</name>
<proteinExistence type="predicted"/>
<organism evidence="1 2">
    <name type="scientific">Aromia moschata</name>
    <dbReference type="NCBI Taxonomy" id="1265417"/>
    <lineage>
        <taxon>Eukaryota</taxon>
        <taxon>Metazoa</taxon>
        <taxon>Ecdysozoa</taxon>
        <taxon>Arthropoda</taxon>
        <taxon>Hexapoda</taxon>
        <taxon>Insecta</taxon>
        <taxon>Pterygota</taxon>
        <taxon>Neoptera</taxon>
        <taxon>Endopterygota</taxon>
        <taxon>Coleoptera</taxon>
        <taxon>Polyphaga</taxon>
        <taxon>Cucujiformia</taxon>
        <taxon>Chrysomeloidea</taxon>
        <taxon>Cerambycidae</taxon>
        <taxon>Cerambycinae</taxon>
        <taxon>Callichromatini</taxon>
        <taxon>Aromia</taxon>
    </lineage>
</organism>
<dbReference type="AlphaFoldDB" id="A0AAV8ZBL6"/>
<evidence type="ECO:0000313" key="2">
    <source>
        <dbReference type="Proteomes" id="UP001162162"/>
    </source>
</evidence>
<reference evidence="1" key="1">
    <citation type="journal article" date="2023" name="Insect Mol. Biol.">
        <title>Genome sequencing provides insights into the evolution of gene families encoding plant cell wall-degrading enzymes in longhorned beetles.</title>
        <authorList>
            <person name="Shin N.R."/>
            <person name="Okamura Y."/>
            <person name="Kirsch R."/>
            <person name="Pauchet Y."/>
        </authorList>
    </citation>
    <scope>NUCLEOTIDE SEQUENCE</scope>
    <source>
        <strain evidence="1">AMC_N1</strain>
    </source>
</reference>
<protein>
    <recommendedName>
        <fullName evidence="3">Transposase</fullName>
    </recommendedName>
</protein>
<keyword evidence="2" id="KW-1185">Reference proteome</keyword>